<evidence type="ECO:0000256" key="1">
    <source>
        <dbReference type="ARBA" id="ARBA00009249"/>
    </source>
</evidence>
<dbReference type="CDD" id="cd06848">
    <property type="entry name" value="GCS_H"/>
    <property type="match status" value="1"/>
</dbReference>
<dbReference type="InterPro" id="IPR003016">
    <property type="entry name" value="2-oxoA_DH_lipoyl-BS"/>
</dbReference>
<dbReference type="STRING" id="1122159.SAMN02745246_01000"/>
<sequence length="125" mass="14045">MKHTDILYFSKAHTWILLENTTGTIGITAFAQSELGEIVYVDLPAVGDTFEQDEVFGSVEALKTVSDLFMPVSGEVVAINETLVSHPKLVNEKPFKEGWMIKIQITNLDELSNLLSQDEYQNFIH</sequence>
<dbReference type="PROSITE" id="PS00189">
    <property type="entry name" value="LIPOYL"/>
    <property type="match status" value="1"/>
</dbReference>
<dbReference type="EMBL" id="QOVL01000004">
    <property type="protein sequence ID" value="RXG32353.1"/>
    <property type="molecule type" value="Genomic_DNA"/>
</dbReference>
<dbReference type="PANTHER" id="PTHR11715">
    <property type="entry name" value="GLYCINE CLEAVAGE SYSTEM H PROTEIN"/>
    <property type="match status" value="1"/>
</dbReference>
<comment type="cofactor">
    <cofactor evidence="3">
        <name>(R)-lipoate</name>
        <dbReference type="ChEBI" id="CHEBI:83088"/>
    </cofactor>
    <text evidence="3">Binds 1 lipoyl cofactor covalently.</text>
</comment>
<evidence type="ECO:0000256" key="2">
    <source>
        <dbReference type="ARBA" id="ARBA00022823"/>
    </source>
</evidence>
<feature type="modified residue" description="N6-lipoyllysine" evidence="3 4">
    <location>
        <position position="63"/>
    </location>
</feature>
<dbReference type="Pfam" id="PF01597">
    <property type="entry name" value="GCV_H"/>
    <property type="match status" value="1"/>
</dbReference>
<dbReference type="AlphaFoldDB" id="A0A4Q0PPE1"/>
<organism evidence="6 7">
    <name type="scientific">Leeuwenhoekiella marinoflava</name>
    <dbReference type="NCBI Taxonomy" id="988"/>
    <lineage>
        <taxon>Bacteria</taxon>
        <taxon>Pseudomonadati</taxon>
        <taxon>Bacteroidota</taxon>
        <taxon>Flavobacteriia</taxon>
        <taxon>Flavobacteriales</taxon>
        <taxon>Flavobacteriaceae</taxon>
        <taxon>Leeuwenhoekiella</taxon>
    </lineage>
</organism>
<comment type="caution">
    <text evidence="6">The sequence shown here is derived from an EMBL/GenBank/DDBJ whole genome shotgun (WGS) entry which is preliminary data.</text>
</comment>
<dbReference type="GO" id="GO:0009249">
    <property type="term" value="P:protein lipoylation"/>
    <property type="evidence" value="ECO:0007669"/>
    <property type="project" value="TreeGrafter"/>
</dbReference>
<accession>A0A4Q0PPE1</accession>
<dbReference type="GO" id="GO:0005737">
    <property type="term" value="C:cytoplasm"/>
    <property type="evidence" value="ECO:0007669"/>
    <property type="project" value="TreeGrafter"/>
</dbReference>
<evidence type="ECO:0000259" key="5">
    <source>
        <dbReference type="PROSITE" id="PS50968"/>
    </source>
</evidence>
<dbReference type="GO" id="GO:0005960">
    <property type="term" value="C:glycine cleavage complex"/>
    <property type="evidence" value="ECO:0007669"/>
    <property type="project" value="InterPro"/>
</dbReference>
<comment type="subunit">
    <text evidence="3">The glycine cleavage system is composed of four proteins: P, T, L and H.</text>
</comment>
<dbReference type="PANTHER" id="PTHR11715:SF3">
    <property type="entry name" value="GLYCINE CLEAVAGE SYSTEM H PROTEIN-RELATED"/>
    <property type="match status" value="1"/>
</dbReference>
<dbReference type="InterPro" id="IPR002930">
    <property type="entry name" value="GCV_H"/>
</dbReference>
<dbReference type="HAMAP" id="MF_00272">
    <property type="entry name" value="GcvH"/>
    <property type="match status" value="1"/>
</dbReference>
<reference evidence="6 7" key="1">
    <citation type="submission" date="2018-07" db="EMBL/GenBank/DDBJ databases">
        <title>Leeuwenhoekiella genomics.</title>
        <authorList>
            <person name="Tahon G."/>
            <person name="Willems A."/>
        </authorList>
    </citation>
    <scope>NUCLEOTIDE SEQUENCE [LARGE SCALE GENOMIC DNA]</scope>
    <source>
        <strain evidence="6 7">LMG 1345</strain>
    </source>
</reference>
<keyword evidence="2 3" id="KW-0450">Lipoyl</keyword>
<dbReference type="Gene3D" id="2.40.50.100">
    <property type="match status" value="1"/>
</dbReference>
<dbReference type="InterPro" id="IPR000089">
    <property type="entry name" value="Biotin_lipoyl"/>
</dbReference>
<evidence type="ECO:0000313" key="6">
    <source>
        <dbReference type="EMBL" id="RXG32353.1"/>
    </source>
</evidence>
<gene>
    <name evidence="3" type="primary">gcvH</name>
    <name evidence="6" type="ORF">DSL99_1159</name>
</gene>
<dbReference type="InterPro" id="IPR011053">
    <property type="entry name" value="Single_hybrid_motif"/>
</dbReference>
<dbReference type="InterPro" id="IPR033753">
    <property type="entry name" value="GCV_H/Fam206"/>
</dbReference>
<comment type="function">
    <text evidence="3">The glycine cleavage system catalyzes the degradation of glycine. The H protein shuttles the methylamine group of glycine from the P protein to the T protein.</text>
</comment>
<dbReference type="SUPFAM" id="SSF51230">
    <property type="entry name" value="Single hybrid motif"/>
    <property type="match status" value="1"/>
</dbReference>
<evidence type="ECO:0000256" key="4">
    <source>
        <dbReference type="PIRSR" id="PIRSR617453-50"/>
    </source>
</evidence>
<name>A0A4Q0PPE1_9FLAO</name>
<dbReference type="GO" id="GO:0019464">
    <property type="term" value="P:glycine decarboxylation via glycine cleavage system"/>
    <property type="evidence" value="ECO:0007669"/>
    <property type="project" value="UniProtKB-UniRule"/>
</dbReference>
<dbReference type="PROSITE" id="PS50968">
    <property type="entry name" value="BIOTINYL_LIPOYL"/>
    <property type="match status" value="1"/>
</dbReference>
<dbReference type="Proteomes" id="UP000290608">
    <property type="component" value="Unassembled WGS sequence"/>
</dbReference>
<dbReference type="NCBIfam" id="TIGR00527">
    <property type="entry name" value="gcvH"/>
    <property type="match status" value="1"/>
</dbReference>
<protein>
    <recommendedName>
        <fullName evidence="3">Glycine cleavage system H protein</fullName>
    </recommendedName>
</protein>
<proteinExistence type="inferred from homology"/>
<comment type="similarity">
    <text evidence="1 3">Belongs to the GcvH family.</text>
</comment>
<dbReference type="NCBIfam" id="NF002270">
    <property type="entry name" value="PRK01202.1"/>
    <property type="match status" value="1"/>
</dbReference>
<dbReference type="InterPro" id="IPR017453">
    <property type="entry name" value="GCV_H_sub"/>
</dbReference>
<evidence type="ECO:0000256" key="3">
    <source>
        <dbReference type="HAMAP-Rule" id="MF_00272"/>
    </source>
</evidence>
<feature type="domain" description="Lipoyl-binding" evidence="5">
    <location>
        <begin position="22"/>
        <end position="104"/>
    </location>
</feature>
<evidence type="ECO:0000313" key="7">
    <source>
        <dbReference type="Proteomes" id="UP000290608"/>
    </source>
</evidence>
<dbReference type="RefSeq" id="WP_073097815.1">
    <property type="nucleotide sequence ID" value="NZ_QOVL01000004.1"/>
</dbReference>